<reference evidence="2" key="1">
    <citation type="submission" date="2020-01" db="EMBL/GenBank/DDBJ databases">
        <title>Phosphoaccumulans saitamaens gen. nov., sp. nov., a polyphosphate accumulating bacterium isolated from surface river water.</title>
        <authorList>
            <person name="Watanabe K."/>
            <person name="Suda W."/>
        </authorList>
    </citation>
    <scope>NUCLEOTIDE SEQUENCE [LARGE SCALE GENOMIC DNA]</scope>
    <source>
        <strain evidence="2">ICHIAU1</strain>
    </source>
</reference>
<dbReference type="Proteomes" id="UP000463961">
    <property type="component" value="Chromosome"/>
</dbReference>
<dbReference type="PROSITE" id="PS51257">
    <property type="entry name" value="PROKAR_LIPOPROTEIN"/>
    <property type="match status" value="1"/>
</dbReference>
<sequence>MKLITRCTVQTAALVLASLVAGCSYLPDSKKIDYGTAAKAPPLDIPPDLTRPSNAGQYSAPNVATTGTAVFSQINAKNKVAQRQNSDETVLPEGARGVAKVERQGNQRWLVVTVPEDKAWNVTKAFWQENGFILKSENPQTGVMETDWAENRANVPGGAVQGFLGKVLGTLYSTAERDKYRTRLEKGVKPGTTDIFISHRGMVEVYVTEGKSETRWQPRDADPTLEAEMLRRLMFKFDGVDEVEAKKLAKEIDGGKTASADKAKMATAPDGGAMLVVDDNFDRSWRRIGLALDRVGFTVEDRERASGLYYVRYVDSDDKSVQEKSSGGFWSSLAFWRSKDDKVPTKVQYRISVREQQPGGPTNVIVLAPGGQADVSPIARQILDLLLQQLR</sequence>
<dbReference type="EMBL" id="AP022345">
    <property type="protein sequence ID" value="BBU68931.1"/>
    <property type="molecule type" value="Genomic_DNA"/>
</dbReference>
<dbReference type="RefSeq" id="WP_162050329.1">
    <property type="nucleotide sequence ID" value="NZ_AP019011.1"/>
</dbReference>
<dbReference type="InterPro" id="IPR042268">
    <property type="entry name" value="BamC_C"/>
</dbReference>
<protein>
    <submittedName>
        <fullName evidence="1">Lipoprotein</fullName>
    </submittedName>
</protein>
<dbReference type="Pfam" id="PF06804">
    <property type="entry name" value="Lipoprotein_18"/>
    <property type="match status" value="1"/>
</dbReference>
<evidence type="ECO:0000313" key="1">
    <source>
        <dbReference type="EMBL" id="BBU68931.1"/>
    </source>
</evidence>
<accession>A0A679HVK6</accession>
<gene>
    <name evidence="1" type="ORF">ICHIAU1_12140</name>
</gene>
<dbReference type="Gene3D" id="3.30.310.170">
    <property type="entry name" value="Outer membrane protein assembly factor BamC"/>
    <property type="match status" value="1"/>
</dbReference>
<organism evidence="1 2">
    <name type="scientific">Fluviibacter phosphoraccumulans</name>
    <dbReference type="NCBI Taxonomy" id="1751046"/>
    <lineage>
        <taxon>Bacteria</taxon>
        <taxon>Pseudomonadati</taxon>
        <taxon>Pseudomonadota</taxon>
        <taxon>Betaproteobacteria</taxon>
        <taxon>Rhodocyclales</taxon>
        <taxon>Fluviibacteraceae</taxon>
        <taxon>Fluviibacter</taxon>
    </lineage>
</organism>
<proteinExistence type="predicted"/>
<dbReference type="OrthoDB" id="5291099at2"/>
<evidence type="ECO:0000313" key="2">
    <source>
        <dbReference type="Proteomes" id="UP000463961"/>
    </source>
</evidence>
<keyword evidence="1" id="KW-0449">Lipoprotein</keyword>
<dbReference type="AlphaFoldDB" id="A0A679HVK6"/>
<keyword evidence="2" id="KW-1185">Reference proteome</keyword>
<name>A0A679HVK6_9RHOO</name>
<dbReference type="InterPro" id="IPR010653">
    <property type="entry name" value="NlpB/DapX"/>
</dbReference>